<feature type="domain" description="Cytochrome oxidase subunit II copper A binding" evidence="21">
    <location>
        <begin position="118"/>
        <end position="259"/>
    </location>
</feature>
<dbReference type="KEGG" id="mpad:KEF85_13900"/>
<evidence type="ECO:0000256" key="11">
    <source>
        <dbReference type="ARBA" id="ARBA00023004"/>
    </source>
</evidence>
<evidence type="ECO:0000256" key="13">
    <source>
        <dbReference type="ARBA" id="ARBA00023136"/>
    </source>
</evidence>
<comment type="subcellular location">
    <subcellularLocation>
        <location evidence="17">Cell membrane</location>
        <topology evidence="17">Multi-pass membrane protein</topology>
    </subcellularLocation>
    <subcellularLocation>
        <location evidence="1">Membrane</location>
        <topology evidence="1">Multi-pass membrane protein</topology>
    </subcellularLocation>
</comment>
<keyword evidence="7 16" id="KW-0479">Metal-binding</keyword>
<keyword evidence="8" id="KW-1278">Translocase</keyword>
<evidence type="ECO:0000256" key="1">
    <source>
        <dbReference type="ARBA" id="ARBA00004141"/>
    </source>
</evidence>
<comment type="catalytic activity">
    <reaction evidence="15 18">
        <text>4 Fe(II)-[cytochrome c] + O2 + 8 H(+)(in) = 4 Fe(III)-[cytochrome c] + 2 H2O + 4 H(+)(out)</text>
        <dbReference type="Rhea" id="RHEA:11436"/>
        <dbReference type="Rhea" id="RHEA-COMP:10350"/>
        <dbReference type="Rhea" id="RHEA-COMP:14399"/>
        <dbReference type="ChEBI" id="CHEBI:15377"/>
        <dbReference type="ChEBI" id="CHEBI:15378"/>
        <dbReference type="ChEBI" id="CHEBI:15379"/>
        <dbReference type="ChEBI" id="CHEBI:29033"/>
        <dbReference type="ChEBI" id="CHEBI:29034"/>
        <dbReference type="EC" id="7.1.1.9"/>
    </reaction>
</comment>
<feature type="domain" description="Cytochrome oxidase subunit II transmembrane region profile" evidence="22">
    <location>
        <begin position="22"/>
        <end position="117"/>
    </location>
</feature>
<accession>A0A975MMA2</accession>
<dbReference type="InterPro" id="IPR009056">
    <property type="entry name" value="Cyt_c-like_dom"/>
</dbReference>
<evidence type="ECO:0000313" key="25">
    <source>
        <dbReference type="Proteomes" id="UP000676649"/>
    </source>
</evidence>
<dbReference type="PROSITE" id="PS51007">
    <property type="entry name" value="CYTC"/>
    <property type="match status" value="1"/>
</dbReference>
<dbReference type="PROSITE" id="PS00078">
    <property type="entry name" value="COX2"/>
    <property type="match status" value="1"/>
</dbReference>
<keyword evidence="9 17" id="KW-0249">Electron transport</keyword>
<keyword evidence="4 16" id="KW-0349">Heme</keyword>
<keyword evidence="20" id="KW-0732">Signal</keyword>
<dbReference type="PANTHER" id="PTHR22888">
    <property type="entry name" value="CYTOCHROME C OXIDASE, SUBUNIT II"/>
    <property type="match status" value="1"/>
</dbReference>
<evidence type="ECO:0000256" key="9">
    <source>
        <dbReference type="ARBA" id="ARBA00022982"/>
    </source>
</evidence>
<feature type="domain" description="Cytochrome c" evidence="23">
    <location>
        <begin position="277"/>
        <end position="354"/>
    </location>
</feature>
<keyword evidence="25" id="KW-1185">Reference proteome</keyword>
<evidence type="ECO:0000256" key="20">
    <source>
        <dbReference type="SAM" id="SignalP"/>
    </source>
</evidence>
<dbReference type="PRINTS" id="PR01166">
    <property type="entry name" value="CYCOXIDASEII"/>
</dbReference>
<dbReference type="RefSeq" id="WP_215581558.1">
    <property type="nucleotide sequence ID" value="NZ_CP073754.1"/>
</dbReference>
<dbReference type="GO" id="GO:0004129">
    <property type="term" value="F:cytochrome-c oxidase activity"/>
    <property type="evidence" value="ECO:0007669"/>
    <property type="project" value="UniProtKB-EC"/>
</dbReference>
<dbReference type="SUPFAM" id="SSF46626">
    <property type="entry name" value="Cytochrome c"/>
    <property type="match status" value="1"/>
</dbReference>
<dbReference type="Pfam" id="PF02790">
    <property type="entry name" value="COX2_TM"/>
    <property type="match status" value="1"/>
</dbReference>
<dbReference type="Proteomes" id="UP000676649">
    <property type="component" value="Chromosome"/>
</dbReference>
<comment type="function">
    <text evidence="14 18">Subunits I and II form the functional core of the enzyme complex. Electrons originating in cytochrome c are transferred via heme a and Cu(A) to the binuclear center formed by heme a3 and Cu(B).</text>
</comment>
<feature type="signal peptide" evidence="20">
    <location>
        <begin position="1"/>
        <end position="24"/>
    </location>
</feature>
<keyword evidence="3 17" id="KW-0813">Transport</keyword>
<dbReference type="InterPro" id="IPR045187">
    <property type="entry name" value="CcO_II"/>
</dbReference>
<keyword evidence="6 17" id="KW-0812">Transmembrane</keyword>
<comment type="similarity">
    <text evidence="2 17">Belongs to the cytochrome c oxidase subunit 2 family.</text>
</comment>
<proteinExistence type="inferred from homology"/>
<gene>
    <name evidence="24" type="primary">coxB</name>
    <name evidence="24" type="ORF">KEF85_13900</name>
</gene>
<evidence type="ECO:0000256" key="18">
    <source>
        <dbReference type="RuleBase" id="RU004024"/>
    </source>
</evidence>
<keyword evidence="13 19" id="KW-0472">Membrane</keyword>
<reference evidence="24" key="1">
    <citation type="submission" date="2021-04" db="EMBL/GenBank/DDBJ databases">
        <title>Draft genome sequence data of methanotrophic Methylovulum sp. strain S1L and Methylomonas sp. strain S2AM isolated from boreal lake water columns.</title>
        <authorList>
            <person name="Rissanen A.J."/>
            <person name="Mangayil R."/>
            <person name="Svenning M.M."/>
            <person name="Khanongnuch R."/>
        </authorList>
    </citation>
    <scope>NUCLEOTIDE SEQUENCE</scope>
    <source>
        <strain evidence="24">S2AM</strain>
    </source>
</reference>
<dbReference type="PROSITE" id="PS50999">
    <property type="entry name" value="COX2_TM"/>
    <property type="match status" value="1"/>
</dbReference>
<sequence length="377" mass="42462">MKKSKQLLACLVLMLYGLGTSAHADYKLNLTQGQTQLSHEIYDLHMLILWICVFIGIAVFGTMFYSIFHHRKSKGHQAAQFHENTTVEIIWTIIPTLILIGMAIPATKAVVDLDTVHDSDMTIKVTGKQWYWEYEYLDSGIRFESHLDEASEKTHRISSLDPRSVANYLLNVDKPLVVPVHKKIRFLFTAADVIHSWWVPDLGWKKDANPGFVNEAWTSVDKPGIYRGQCTELCGRDHGFMPIVVIAMEQDKYDLWVKTTLDKQNAAPDLTDQPRSVLISKGESVYLKNCVACHQIDGKGISGWYPALSGSAKVTGSIDQLIGFIQAGTSKMPSFRKLPDNELAELITYIRNAPELGNNVGDEIQPNKITPKWDDDE</sequence>
<dbReference type="SUPFAM" id="SSF81464">
    <property type="entry name" value="Cytochrome c oxidase subunit II-like, transmembrane region"/>
    <property type="match status" value="1"/>
</dbReference>
<evidence type="ECO:0000256" key="7">
    <source>
        <dbReference type="ARBA" id="ARBA00022723"/>
    </source>
</evidence>
<evidence type="ECO:0000256" key="4">
    <source>
        <dbReference type="ARBA" id="ARBA00022617"/>
    </source>
</evidence>
<feature type="transmembrane region" description="Helical" evidence="19">
    <location>
        <begin position="89"/>
        <end position="107"/>
    </location>
</feature>
<dbReference type="Pfam" id="PF13442">
    <property type="entry name" value="Cytochrome_CBB3"/>
    <property type="match status" value="1"/>
</dbReference>
<keyword evidence="10 19" id="KW-1133">Transmembrane helix</keyword>
<keyword evidence="11 16" id="KW-0408">Iron</keyword>
<comment type="cofactor">
    <cofactor evidence="18">
        <name>Cu cation</name>
        <dbReference type="ChEBI" id="CHEBI:23378"/>
    </cofactor>
    <text evidence="18">Binds a copper A center.</text>
</comment>
<evidence type="ECO:0000256" key="3">
    <source>
        <dbReference type="ARBA" id="ARBA00022448"/>
    </source>
</evidence>
<evidence type="ECO:0000313" key="24">
    <source>
        <dbReference type="EMBL" id="QWF70417.1"/>
    </source>
</evidence>
<dbReference type="Gene3D" id="1.10.760.10">
    <property type="entry name" value="Cytochrome c-like domain"/>
    <property type="match status" value="1"/>
</dbReference>
<feature type="chain" id="PRO_5036986020" description="Cytochrome c oxidase subunit 2" evidence="20">
    <location>
        <begin position="25"/>
        <end position="377"/>
    </location>
</feature>
<dbReference type="GO" id="GO:0005886">
    <property type="term" value="C:plasma membrane"/>
    <property type="evidence" value="ECO:0007669"/>
    <property type="project" value="UniProtKB-SubCell"/>
</dbReference>
<dbReference type="InterPro" id="IPR036909">
    <property type="entry name" value="Cyt_c-like_dom_sf"/>
</dbReference>
<dbReference type="InterPro" id="IPR001505">
    <property type="entry name" value="Copper_CuA"/>
</dbReference>
<evidence type="ECO:0000256" key="12">
    <source>
        <dbReference type="ARBA" id="ARBA00023008"/>
    </source>
</evidence>
<keyword evidence="5 17" id="KW-0679">Respiratory chain</keyword>
<evidence type="ECO:0000256" key="8">
    <source>
        <dbReference type="ARBA" id="ARBA00022967"/>
    </source>
</evidence>
<dbReference type="GO" id="GO:0016491">
    <property type="term" value="F:oxidoreductase activity"/>
    <property type="evidence" value="ECO:0007669"/>
    <property type="project" value="InterPro"/>
</dbReference>
<dbReference type="GO" id="GO:0005507">
    <property type="term" value="F:copper ion binding"/>
    <property type="evidence" value="ECO:0007669"/>
    <property type="project" value="InterPro"/>
</dbReference>
<dbReference type="GO" id="GO:0020037">
    <property type="term" value="F:heme binding"/>
    <property type="evidence" value="ECO:0007669"/>
    <property type="project" value="InterPro"/>
</dbReference>
<dbReference type="PROSITE" id="PS50857">
    <property type="entry name" value="COX2_CUA"/>
    <property type="match status" value="1"/>
</dbReference>
<dbReference type="Gene3D" id="2.60.40.420">
    <property type="entry name" value="Cupredoxins - blue copper proteins"/>
    <property type="match status" value="1"/>
</dbReference>
<dbReference type="InterPro" id="IPR002429">
    <property type="entry name" value="CcO_II-like_C"/>
</dbReference>
<organism evidence="24 25">
    <name type="scientific">Methylomonas paludis</name>
    <dbReference type="NCBI Taxonomy" id="1173101"/>
    <lineage>
        <taxon>Bacteria</taxon>
        <taxon>Pseudomonadati</taxon>
        <taxon>Pseudomonadota</taxon>
        <taxon>Gammaproteobacteria</taxon>
        <taxon>Methylococcales</taxon>
        <taxon>Methylococcaceae</taxon>
        <taxon>Methylomonas</taxon>
    </lineage>
</organism>
<dbReference type="SUPFAM" id="SSF49503">
    <property type="entry name" value="Cupredoxins"/>
    <property type="match status" value="1"/>
</dbReference>
<evidence type="ECO:0000256" key="15">
    <source>
        <dbReference type="ARBA" id="ARBA00047816"/>
    </source>
</evidence>
<evidence type="ECO:0000259" key="23">
    <source>
        <dbReference type="PROSITE" id="PS51007"/>
    </source>
</evidence>
<evidence type="ECO:0000256" key="19">
    <source>
        <dbReference type="SAM" id="Phobius"/>
    </source>
</evidence>
<evidence type="ECO:0000256" key="14">
    <source>
        <dbReference type="ARBA" id="ARBA00024688"/>
    </source>
</evidence>
<evidence type="ECO:0000259" key="22">
    <source>
        <dbReference type="PROSITE" id="PS50999"/>
    </source>
</evidence>
<evidence type="ECO:0000256" key="17">
    <source>
        <dbReference type="RuleBase" id="RU000456"/>
    </source>
</evidence>
<evidence type="ECO:0000256" key="10">
    <source>
        <dbReference type="ARBA" id="ARBA00022989"/>
    </source>
</evidence>
<dbReference type="Pfam" id="PF00116">
    <property type="entry name" value="COX2"/>
    <property type="match status" value="1"/>
</dbReference>
<dbReference type="InterPro" id="IPR011759">
    <property type="entry name" value="Cyt_c_oxidase_su2_TM_dom"/>
</dbReference>
<dbReference type="EMBL" id="CP073754">
    <property type="protein sequence ID" value="QWF70417.1"/>
    <property type="molecule type" value="Genomic_DNA"/>
</dbReference>
<dbReference type="GO" id="GO:0042773">
    <property type="term" value="P:ATP synthesis coupled electron transport"/>
    <property type="evidence" value="ECO:0007669"/>
    <property type="project" value="TreeGrafter"/>
</dbReference>
<dbReference type="InterPro" id="IPR014222">
    <property type="entry name" value="Cyt_c_oxidase_su2"/>
</dbReference>
<evidence type="ECO:0000256" key="2">
    <source>
        <dbReference type="ARBA" id="ARBA00007866"/>
    </source>
</evidence>
<dbReference type="InterPro" id="IPR036257">
    <property type="entry name" value="Cyt_c_oxidase_su2_TM_sf"/>
</dbReference>
<dbReference type="PANTHER" id="PTHR22888:SF9">
    <property type="entry name" value="CYTOCHROME C OXIDASE SUBUNIT 2"/>
    <property type="match status" value="1"/>
</dbReference>
<dbReference type="NCBIfam" id="TIGR02866">
    <property type="entry name" value="CoxB"/>
    <property type="match status" value="1"/>
</dbReference>
<dbReference type="EC" id="7.1.1.9" evidence="18"/>
<protein>
    <recommendedName>
        <fullName evidence="18">Cytochrome c oxidase subunit 2</fullName>
        <ecNumber evidence="18">7.1.1.9</ecNumber>
    </recommendedName>
</protein>
<dbReference type="InterPro" id="IPR008972">
    <property type="entry name" value="Cupredoxin"/>
</dbReference>
<evidence type="ECO:0000256" key="5">
    <source>
        <dbReference type="ARBA" id="ARBA00022660"/>
    </source>
</evidence>
<evidence type="ECO:0000256" key="16">
    <source>
        <dbReference type="PROSITE-ProRule" id="PRU00433"/>
    </source>
</evidence>
<dbReference type="AlphaFoldDB" id="A0A975MMA2"/>
<name>A0A975MMA2_9GAMM</name>
<feature type="transmembrane region" description="Helical" evidence="19">
    <location>
        <begin position="48"/>
        <end position="68"/>
    </location>
</feature>
<dbReference type="Gene3D" id="1.10.287.90">
    <property type="match status" value="1"/>
</dbReference>
<keyword evidence="12 18" id="KW-0186">Copper</keyword>
<evidence type="ECO:0000256" key="6">
    <source>
        <dbReference type="ARBA" id="ARBA00022692"/>
    </source>
</evidence>
<evidence type="ECO:0000259" key="21">
    <source>
        <dbReference type="PROSITE" id="PS50857"/>
    </source>
</evidence>